<comment type="caution">
    <text evidence="8">The sequence shown here is derived from an EMBL/GenBank/DDBJ whole genome shotgun (WGS) entry which is preliminary data.</text>
</comment>
<dbReference type="PANTHER" id="PTHR10165:SF35">
    <property type="entry name" value="RE23632P"/>
    <property type="match status" value="1"/>
</dbReference>
<sequence length="272" mass="30880">MMDSMKRWFSQESLEWFHRSYVIDWVFVVAFWLTSYLISFIPIYERNIPLNDESIGHRHTHEQISSATNRSISLFIPLAITVVVGLSKRSLIHIHHSWLSALAGSGLTRLVTEFLKNRVGRLRPDFLSRCKWDDKINACAGSLSSIRGGRKSFPSGHSSTAFAGMTFFALYLVSRGAGYTSSKLSRIFIVLLPLFYATWVAISRVEDYRHHVEDVVVGGIIGLVSSAVCFLVYWHNPFSKTSPSPRSVYGEVDEAIERSRHEEYQLTLGSEL</sequence>
<name>A0A9P6HDI3_9AGAM</name>
<evidence type="ECO:0000256" key="5">
    <source>
        <dbReference type="ARBA" id="ARBA00023136"/>
    </source>
</evidence>
<organism evidence="8 9">
    <name type="scientific">Thelephora terrestris</name>
    <dbReference type="NCBI Taxonomy" id="56493"/>
    <lineage>
        <taxon>Eukaryota</taxon>
        <taxon>Fungi</taxon>
        <taxon>Dikarya</taxon>
        <taxon>Basidiomycota</taxon>
        <taxon>Agaricomycotina</taxon>
        <taxon>Agaricomycetes</taxon>
        <taxon>Thelephorales</taxon>
        <taxon>Thelephoraceae</taxon>
        <taxon>Thelephora</taxon>
    </lineage>
</organism>
<keyword evidence="9" id="KW-1185">Reference proteome</keyword>
<dbReference type="OrthoDB" id="10030083at2759"/>
<dbReference type="GO" id="GO:0016020">
    <property type="term" value="C:membrane"/>
    <property type="evidence" value="ECO:0007669"/>
    <property type="project" value="UniProtKB-SubCell"/>
</dbReference>
<evidence type="ECO:0000256" key="6">
    <source>
        <dbReference type="SAM" id="Phobius"/>
    </source>
</evidence>
<keyword evidence="4 6" id="KW-1133">Transmembrane helix</keyword>
<dbReference type="GO" id="GO:0046839">
    <property type="term" value="P:phospholipid dephosphorylation"/>
    <property type="evidence" value="ECO:0007669"/>
    <property type="project" value="TreeGrafter"/>
</dbReference>
<comment type="subcellular location">
    <subcellularLocation>
        <location evidence="1">Membrane</location>
        <topology evidence="1">Multi-pass membrane protein</topology>
    </subcellularLocation>
</comment>
<dbReference type="EMBL" id="WIUZ02000007">
    <property type="protein sequence ID" value="KAF9785019.1"/>
    <property type="molecule type" value="Genomic_DNA"/>
</dbReference>
<accession>A0A9P6HDI3</accession>
<reference evidence="8" key="2">
    <citation type="submission" date="2020-11" db="EMBL/GenBank/DDBJ databases">
        <authorList>
            <consortium name="DOE Joint Genome Institute"/>
            <person name="Kuo A."/>
            <person name="Miyauchi S."/>
            <person name="Kiss E."/>
            <person name="Drula E."/>
            <person name="Kohler A."/>
            <person name="Sanchez-Garcia M."/>
            <person name="Andreopoulos B."/>
            <person name="Barry K.W."/>
            <person name="Bonito G."/>
            <person name="Buee M."/>
            <person name="Carver A."/>
            <person name="Chen C."/>
            <person name="Cichocki N."/>
            <person name="Clum A."/>
            <person name="Culley D."/>
            <person name="Crous P.W."/>
            <person name="Fauchery L."/>
            <person name="Girlanda M."/>
            <person name="Hayes R."/>
            <person name="Keri Z."/>
            <person name="Labutti K."/>
            <person name="Lipzen A."/>
            <person name="Lombard V."/>
            <person name="Magnuson J."/>
            <person name="Maillard F."/>
            <person name="Morin E."/>
            <person name="Murat C."/>
            <person name="Nolan M."/>
            <person name="Ohm R."/>
            <person name="Pangilinan J."/>
            <person name="Pereira M."/>
            <person name="Perotto S."/>
            <person name="Peter M."/>
            <person name="Riley R."/>
            <person name="Sitrit Y."/>
            <person name="Stielow B."/>
            <person name="Szollosi G."/>
            <person name="Zifcakova L."/>
            <person name="Stursova M."/>
            <person name="Spatafora J.W."/>
            <person name="Tedersoo L."/>
            <person name="Vaario L.-M."/>
            <person name="Yamada A."/>
            <person name="Yan M."/>
            <person name="Wang P."/>
            <person name="Xu J."/>
            <person name="Bruns T."/>
            <person name="Baldrian P."/>
            <person name="Vilgalys R."/>
            <person name="Henrissat B."/>
            <person name="Grigoriev I.V."/>
            <person name="Hibbett D."/>
            <person name="Nagy L.G."/>
            <person name="Martin F.M."/>
        </authorList>
    </citation>
    <scope>NUCLEOTIDE SEQUENCE</scope>
    <source>
        <strain evidence="8">UH-Tt-Lm1</strain>
    </source>
</reference>
<feature type="transmembrane region" description="Helical" evidence="6">
    <location>
        <begin position="215"/>
        <end position="234"/>
    </location>
</feature>
<keyword evidence="5 6" id="KW-0472">Membrane</keyword>
<dbReference type="GO" id="GO:0006644">
    <property type="term" value="P:phospholipid metabolic process"/>
    <property type="evidence" value="ECO:0007669"/>
    <property type="project" value="InterPro"/>
</dbReference>
<evidence type="ECO:0000313" key="9">
    <source>
        <dbReference type="Proteomes" id="UP000736335"/>
    </source>
</evidence>
<keyword evidence="3 6" id="KW-0812">Transmembrane</keyword>
<dbReference type="SMART" id="SM00014">
    <property type="entry name" value="acidPPc"/>
    <property type="match status" value="1"/>
</dbReference>
<dbReference type="PANTHER" id="PTHR10165">
    <property type="entry name" value="LIPID PHOSPHATE PHOSPHATASE"/>
    <property type="match status" value="1"/>
</dbReference>
<evidence type="ECO:0000313" key="8">
    <source>
        <dbReference type="EMBL" id="KAF9785019.1"/>
    </source>
</evidence>
<evidence type="ECO:0000256" key="4">
    <source>
        <dbReference type="ARBA" id="ARBA00022989"/>
    </source>
</evidence>
<feature type="transmembrane region" description="Helical" evidence="6">
    <location>
        <begin position="184"/>
        <end position="203"/>
    </location>
</feature>
<feature type="domain" description="Phosphatidic acid phosphatase type 2/haloperoxidase" evidence="7">
    <location>
        <begin position="97"/>
        <end position="230"/>
    </location>
</feature>
<evidence type="ECO:0000259" key="7">
    <source>
        <dbReference type="SMART" id="SM00014"/>
    </source>
</evidence>
<dbReference type="InterPro" id="IPR043216">
    <property type="entry name" value="PAP-like"/>
</dbReference>
<feature type="transmembrane region" description="Helical" evidence="6">
    <location>
        <begin position="160"/>
        <end position="178"/>
    </location>
</feature>
<dbReference type="GO" id="GO:0008195">
    <property type="term" value="F:phosphatidate phosphatase activity"/>
    <property type="evidence" value="ECO:0007669"/>
    <property type="project" value="TreeGrafter"/>
</dbReference>
<dbReference type="Gene3D" id="1.20.144.10">
    <property type="entry name" value="Phosphatidic acid phosphatase type 2/haloperoxidase"/>
    <property type="match status" value="1"/>
</dbReference>
<dbReference type="InterPro" id="IPR000326">
    <property type="entry name" value="PAP2/HPO"/>
</dbReference>
<comment type="similarity">
    <text evidence="2">Belongs to the PA-phosphatase related phosphoesterase family.</text>
</comment>
<dbReference type="Pfam" id="PF01569">
    <property type="entry name" value="PAP2"/>
    <property type="match status" value="1"/>
</dbReference>
<dbReference type="AlphaFoldDB" id="A0A9P6HDI3"/>
<feature type="transmembrane region" description="Helical" evidence="6">
    <location>
        <begin position="64"/>
        <end position="86"/>
    </location>
</feature>
<proteinExistence type="inferred from homology"/>
<evidence type="ECO:0000256" key="1">
    <source>
        <dbReference type="ARBA" id="ARBA00004141"/>
    </source>
</evidence>
<dbReference type="CDD" id="cd03390">
    <property type="entry name" value="PAP2_containing_1_like"/>
    <property type="match status" value="1"/>
</dbReference>
<protein>
    <submittedName>
        <fullName evidence="8">Lipid phosphate phosphatase 1</fullName>
    </submittedName>
</protein>
<dbReference type="Proteomes" id="UP000736335">
    <property type="component" value="Unassembled WGS sequence"/>
</dbReference>
<dbReference type="SUPFAM" id="SSF48317">
    <property type="entry name" value="Acid phosphatase/Vanadium-dependent haloperoxidase"/>
    <property type="match status" value="1"/>
</dbReference>
<evidence type="ECO:0000256" key="2">
    <source>
        <dbReference type="ARBA" id="ARBA00008816"/>
    </source>
</evidence>
<reference evidence="8" key="1">
    <citation type="journal article" date="2020" name="Nat. Commun.">
        <title>Large-scale genome sequencing of mycorrhizal fungi provides insights into the early evolution of symbiotic traits.</title>
        <authorList>
            <person name="Miyauchi S."/>
            <person name="Kiss E."/>
            <person name="Kuo A."/>
            <person name="Drula E."/>
            <person name="Kohler A."/>
            <person name="Sanchez-Garcia M."/>
            <person name="Morin E."/>
            <person name="Andreopoulos B."/>
            <person name="Barry K.W."/>
            <person name="Bonito G."/>
            <person name="Buee M."/>
            <person name="Carver A."/>
            <person name="Chen C."/>
            <person name="Cichocki N."/>
            <person name="Clum A."/>
            <person name="Culley D."/>
            <person name="Crous P.W."/>
            <person name="Fauchery L."/>
            <person name="Girlanda M."/>
            <person name="Hayes R.D."/>
            <person name="Keri Z."/>
            <person name="LaButti K."/>
            <person name="Lipzen A."/>
            <person name="Lombard V."/>
            <person name="Magnuson J."/>
            <person name="Maillard F."/>
            <person name="Murat C."/>
            <person name="Nolan M."/>
            <person name="Ohm R.A."/>
            <person name="Pangilinan J."/>
            <person name="Pereira M.F."/>
            <person name="Perotto S."/>
            <person name="Peter M."/>
            <person name="Pfister S."/>
            <person name="Riley R."/>
            <person name="Sitrit Y."/>
            <person name="Stielow J.B."/>
            <person name="Szollosi G."/>
            <person name="Zifcakova L."/>
            <person name="Stursova M."/>
            <person name="Spatafora J.W."/>
            <person name="Tedersoo L."/>
            <person name="Vaario L.M."/>
            <person name="Yamada A."/>
            <person name="Yan M."/>
            <person name="Wang P."/>
            <person name="Xu J."/>
            <person name="Bruns T."/>
            <person name="Baldrian P."/>
            <person name="Vilgalys R."/>
            <person name="Dunand C."/>
            <person name="Henrissat B."/>
            <person name="Grigoriev I.V."/>
            <person name="Hibbett D."/>
            <person name="Nagy L.G."/>
            <person name="Martin F.M."/>
        </authorList>
    </citation>
    <scope>NUCLEOTIDE SEQUENCE</scope>
    <source>
        <strain evidence="8">UH-Tt-Lm1</strain>
    </source>
</reference>
<dbReference type="InterPro" id="IPR036938">
    <property type="entry name" value="PAP2/HPO_sf"/>
</dbReference>
<gene>
    <name evidence="8" type="ORF">BJ322DRAFT_1192576</name>
</gene>
<evidence type="ECO:0000256" key="3">
    <source>
        <dbReference type="ARBA" id="ARBA00022692"/>
    </source>
</evidence>
<feature type="transmembrane region" description="Helical" evidence="6">
    <location>
        <begin position="21"/>
        <end position="44"/>
    </location>
</feature>